<dbReference type="SUPFAM" id="SSF46689">
    <property type="entry name" value="Homeodomain-like"/>
    <property type="match status" value="2"/>
</dbReference>
<evidence type="ECO:0000313" key="5">
    <source>
        <dbReference type="EMBL" id="MDA3730333.1"/>
    </source>
</evidence>
<comment type="caution">
    <text evidence="5">The sequence shown here is derived from an EMBL/GenBank/DDBJ whole genome shotgun (WGS) entry which is preliminary data.</text>
</comment>
<dbReference type="InterPro" id="IPR014710">
    <property type="entry name" value="RmlC-like_jellyroll"/>
</dbReference>
<keyword evidence="2" id="KW-0238">DNA-binding</keyword>
<evidence type="ECO:0000256" key="3">
    <source>
        <dbReference type="ARBA" id="ARBA00023163"/>
    </source>
</evidence>
<dbReference type="InterPro" id="IPR018062">
    <property type="entry name" value="HTH_AraC-typ_CS"/>
</dbReference>
<keyword evidence="3" id="KW-0804">Transcription</keyword>
<gene>
    <name evidence="5" type="ORF">PBV87_02290</name>
</gene>
<evidence type="ECO:0000256" key="2">
    <source>
        <dbReference type="ARBA" id="ARBA00023125"/>
    </source>
</evidence>
<dbReference type="PANTHER" id="PTHR43280:SF28">
    <property type="entry name" value="HTH-TYPE TRANSCRIPTIONAL ACTIVATOR RHAS"/>
    <property type="match status" value="1"/>
</dbReference>
<dbReference type="Gene3D" id="2.60.120.10">
    <property type="entry name" value="Jelly Rolls"/>
    <property type="match status" value="1"/>
</dbReference>
<protein>
    <submittedName>
        <fullName evidence="5">AraC family transcriptional regulator</fullName>
    </submittedName>
</protein>
<accession>A0AA42DKC4</accession>
<dbReference type="EMBL" id="JAQIFT010000011">
    <property type="protein sequence ID" value="MDA3730333.1"/>
    <property type="molecule type" value="Genomic_DNA"/>
</dbReference>
<proteinExistence type="predicted"/>
<dbReference type="PROSITE" id="PS00041">
    <property type="entry name" value="HTH_ARAC_FAMILY_1"/>
    <property type="match status" value="1"/>
</dbReference>
<keyword evidence="1" id="KW-0805">Transcription regulation</keyword>
<dbReference type="PRINTS" id="PR00032">
    <property type="entry name" value="HTHARAC"/>
</dbReference>
<organism evidence="5 6">
    <name type="scientific">Holtiella tumoricola</name>
    <dbReference type="NCBI Taxonomy" id="3018743"/>
    <lineage>
        <taxon>Bacteria</taxon>
        <taxon>Bacillati</taxon>
        <taxon>Bacillota</taxon>
        <taxon>Clostridia</taxon>
        <taxon>Lachnospirales</taxon>
        <taxon>Cellulosilyticaceae</taxon>
        <taxon>Holtiella</taxon>
    </lineage>
</organism>
<dbReference type="InterPro" id="IPR003313">
    <property type="entry name" value="AraC-bd"/>
</dbReference>
<dbReference type="AlphaFoldDB" id="A0AA42DKC4"/>
<dbReference type="PANTHER" id="PTHR43280">
    <property type="entry name" value="ARAC-FAMILY TRANSCRIPTIONAL REGULATOR"/>
    <property type="match status" value="1"/>
</dbReference>
<dbReference type="InterPro" id="IPR037923">
    <property type="entry name" value="HTH-like"/>
</dbReference>
<dbReference type="Gene3D" id="1.10.10.60">
    <property type="entry name" value="Homeodomain-like"/>
    <property type="match status" value="2"/>
</dbReference>
<keyword evidence="6" id="KW-1185">Reference proteome</keyword>
<dbReference type="InterPro" id="IPR020449">
    <property type="entry name" value="Tscrpt_reg_AraC-type_HTH"/>
</dbReference>
<dbReference type="RefSeq" id="WP_271010993.1">
    <property type="nucleotide sequence ID" value="NZ_JAQIFT010000011.1"/>
</dbReference>
<dbReference type="Proteomes" id="UP001169242">
    <property type="component" value="Unassembled WGS sequence"/>
</dbReference>
<dbReference type="PROSITE" id="PS01124">
    <property type="entry name" value="HTH_ARAC_FAMILY_2"/>
    <property type="match status" value="1"/>
</dbReference>
<dbReference type="SUPFAM" id="SSF51215">
    <property type="entry name" value="Regulatory protein AraC"/>
    <property type="match status" value="1"/>
</dbReference>
<feature type="domain" description="HTH araC/xylS-type" evidence="4">
    <location>
        <begin position="165"/>
        <end position="263"/>
    </location>
</feature>
<evidence type="ECO:0000256" key="1">
    <source>
        <dbReference type="ARBA" id="ARBA00023015"/>
    </source>
</evidence>
<dbReference type="GO" id="GO:0043565">
    <property type="term" value="F:sequence-specific DNA binding"/>
    <property type="evidence" value="ECO:0007669"/>
    <property type="project" value="InterPro"/>
</dbReference>
<dbReference type="Pfam" id="PF02311">
    <property type="entry name" value="AraC_binding"/>
    <property type="match status" value="1"/>
</dbReference>
<evidence type="ECO:0000313" key="6">
    <source>
        <dbReference type="Proteomes" id="UP001169242"/>
    </source>
</evidence>
<dbReference type="GO" id="GO:0003700">
    <property type="term" value="F:DNA-binding transcription factor activity"/>
    <property type="evidence" value="ECO:0007669"/>
    <property type="project" value="InterPro"/>
</dbReference>
<sequence>MLGVNSINLGKLEFCAHYIYDEHAHNEYEINYINLGRCIMVIDDKNVTLKQGECVIIPPNYRHSFMVDGLQKCQITQLSFKLYKIDEVLDSLSLFKYKQPYFKIANCTDVLESMNQMYTYYNYKSYSEYNKLLLNLELQKLFAMLSMHIEHTDLKKGRYEHTLLETALAYIDAHYEEDIQLEELAKMYKVSSRYLRKIFMEYVGFSAIEYITMLRIERAKDLLKNTHSSISEIGMDVGYNSFQYFSMMFKKKTGVSPKDFRGQYRM</sequence>
<name>A0AA42DKC4_9FIRM</name>
<dbReference type="Pfam" id="PF12833">
    <property type="entry name" value="HTH_18"/>
    <property type="match status" value="1"/>
</dbReference>
<evidence type="ECO:0000259" key="4">
    <source>
        <dbReference type="PROSITE" id="PS01124"/>
    </source>
</evidence>
<dbReference type="InterPro" id="IPR009057">
    <property type="entry name" value="Homeodomain-like_sf"/>
</dbReference>
<dbReference type="SMART" id="SM00342">
    <property type="entry name" value="HTH_ARAC"/>
    <property type="match status" value="1"/>
</dbReference>
<dbReference type="InterPro" id="IPR018060">
    <property type="entry name" value="HTH_AraC"/>
</dbReference>
<reference evidence="5" key="1">
    <citation type="journal article" date="2023" name="Int. J. Syst. Evol. Microbiol.">
        <title>&lt;i&gt;Holtiella tumoricola&lt;/i&gt; gen. nov. sp. nov., isolated from a human clinical sample.</title>
        <authorList>
            <person name="Allen-Vercoe E."/>
            <person name="Daigneault M.C."/>
            <person name="Vancuren S.J."/>
            <person name="Cochrane K."/>
            <person name="O'Neal L.L."/>
            <person name="Sankaranarayanan K."/>
            <person name="Lawson P.A."/>
        </authorList>
    </citation>
    <scope>NUCLEOTIDE SEQUENCE</scope>
    <source>
        <strain evidence="5">CC70A</strain>
    </source>
</reference>